<organism evidence="1">
    <name type="scientific">marine sediment metagenome</name>
    <dbReference type="NCBI Taxonomy" id="412755"/>
    <lineage>
        <taxon>unclassified sequences</taxon>
        <taxon>metagenomes</taxon>
        <taxon>ecological metagenomes</taxon>
    </lineage>
</organism>
<dbReference type="EMBL" id="LAZR01004310">
    <property type="protein sequence ID" value="KKN09753.1"/>
    <property type="molecule type" value="Genomic_DNA"/>
</dbReference>
<dbReference type="AlphaFoldDB" id="A0A0F9QX87"/>
<gene>
    <name evidence="1" type="ORF">LCGC14_1043480</name>
</gene>
<dbReference type="SUPFAM" id="SSF141371">
    <property type="entry name" value="PilZ domain-like"/>
    <property type="match status" value="1"/>
</dbReference>
<comment type="caution">
    <text evidence="1">The sequence shown here is derived from an EMBL/GenBank/DDBJ whole genome shotgun (WGS) entry which is preliminary data.</text>
</comment>
<protein>
    <recommendedName>
        <fullName evidence="2">PilZ domain-containing protein</fullName>
    </recommendedName>
</protein>
<name>A0A0F9QX87_9ZZZZ</name>
<proteinExistence type="predicted"/>
<accession>A0A0F9QX87</accession>
<reference evidence="1" key="1">
    <citation type="journal article" date="2015" name="Nature">
        <title>Complex archaea that bridge the gap between prokaryotes and eukaryotes.</title>
        <authorList>
            <person name="Spang A."/>
            <person name="Saw J.H."/>
            <person name="Jorgensen S.L."/>
            <person name="Zaremba-Niedzwiedzka K."/>
            <person name="Martijn J."/>
            <person name="Lind A.E."/>
            <person name="van Eijk R."/>
            <person name="Schleper C."/>
            <person name="Guy L."/>
            <person name="Ettema T.J."/>
        </authorList>
    </citation>
    <scope>NUCLEOTIDE SEQUENCE</scope>
</reference>
<evidence type="ECO:0000313" key="1">
    <source>
        <dbReference type="EMBL" id="KKN09753.1"/>
    </source>
</evidence>
<evidence type="ECO:0008006" key="2">
    <source>
        <dbReference type="Google" id="ProtNLM"/>
    </source>
</evidence>
<sequence length="144" mass="16456">MIDRILNWRPAVPEVESYDRLKGSGLRIAVREKQSGKVIEGRGIDFYRYGVGIMIPSLPEEFYSDSTVICDIRLAGKDEMLARRVTGRLCYSRKWDEQYRIGIQFSFRPDSWSDSKIREQVIAIEEELAAMAEIVTSGKMQSAG</sequence>